<dbReference type="EMBL" id="BTGC01000008">
    <property type="protein sequence ID" value="GMM53343.1"/>
    <property type="molecule type" value="Genomic_DNA"/>
</dbReference>
<dbReference type="Proteomes" id="UP001362899">
    <property type="component" value="Unassembled WGS sequence"/>
</dbReference>
<protein>
    <recommendedName>
        <fullName evidence="4">Elongin-A</fullName>
    </recommendedName>
</protein>
<dbReference type="PANTHER" id="PTHR15141">
    <property type="entry name" value="TRANSCRIPTION ELONGATION FACTOR B POLYPEPTIDE 3"/>
    <property type="match status" value="1"/>
</dbReference>
<evidence type="ECO:0000313" key="3">
    <source>
        <dbReference type="Proteomes" id="UP001362899"/>
    </source>
</evidence>
<sequence length="236" mass="26603">MNSRPPSLVEIATKQCINYCQFITDVGDIPFWVVKPILARLSPEQLTLVESNSQHIMPASDILWRDHIIRTFKDRKLPDSNFRETYHRFCHDKEAQLDAATERLKMKQKQYNLNKKATSVVALKESELPFSQRGPPQAAFKSRSMQSVAKRMSSNYTLRKAPATKFSQFDNIKPLSNSLSITPSNRPASPSVSSSLAVASKPTKMNIKPMPSSATASTISGLKRKRTSPLFHPRRS</sequence>
<evidence type="ECO:0000313" key="2">
    <source>
        <dbReference type="EMBL" id="GMM53343.1"/>
    </source>
</evidence>
<dbReference type="PANTHER" id="PTHR15141:SF76">
    <property type="entry name" value="TRANSCRIPTION ELONGATION FACTOR B POLYPEPTIDE 3"/>
    <property type="match status" value="1"/>
</dbReference>
<evidence type="ECO:0008006" key="4">
    <source>
        <dbReference type="Google" id="ProtNLM"/>
    </source>
</evidence>
<feature type="compositionally biased region" description="Low complexity" evidence="1">
    <location>
        <begin position="183"/>
        <end position="200"/>
    </location>
</feature>
<gene>
    <name evidence="2" type="ORF">DASB73_043060</name>
</gene>
<organism evidence="2 3">
    <name type="scientific">Starmerella bacillaris</name>
    <name type="common">Yeast</name>
    <name type="synonym">Candida zemplinina</name>
    <dbReference type="NCBI Taxonomy" id="1247836"/>
    <lineage>
        <taxon>Eukaryota</taxon>
        <taxon>Fungi</taxon>
        <taxon>Dikarya</taxon>
        <taxon>Ascomycota</taxon>
        <taxon>Saccharomycotina</taxon>
        <taxon>Dipodascomycetes</taxon>
        <taxon>Dipodascales</taxon>
        <taxon>Trichomonascaceae</taxon>
        <taxon>Starmerella</taxon>
    </lineage>
</organism>
<dbReference type="InterPro" id="IPR010684">
    <property type="entry name" value="RNA_pol_II_trans_fac_SIII_A"/>
</dbReference>
<dbReference type="Gene3D" id="6.10.250.3180">
    <property type="match status" value="1"/>
</dbReference>
<dbReference type="GO" id="GO:0006368">
    <property type="term" value="P:transcription elongation by RNA polymerase II"/>
    <property type="evidence" value="ECO:0007669"/>
    <property type="project" value="InterPro"/>
</dbReference>
<keyword evidence="3" id="KW-1185">Reference proteome</keyword>
<dbReference type="Pfam" id="PF06881">
    <property type="entry name" value="Elongin_A"/>
    <property type="match status" value="1"/>
</dbReference>
<reference evidence="2 3" key="1">
    <citation type="journal article" date="2023" name="Elife">
        <title>Identification of key yeast species and microbe-microbe interactions impacting larval growth of Drosophila in the wild.</title>
        <authorList>
            <person name="Mure A."/>
            <person name="Sugiura Y."/>
            <person name="Maeda R."/>
            <person name="Honda K."/>
            <person name="Sakurai N."/>
            <person name="Takahashi Y."/>
            <person name="Watada M."/>
            <person name="Katoh T."/>
            <person name="Gotoh A."/>
            <person name="Gotoh Y."/>
            <person name="Taniguchi I."/>
            <person name="Nakamura K."/>
            <person name="Hayashi T."/>
            <person name="Katayama T."/>
            <person name="Uemura T."/>
            <person name="Hattori Y."/>
        </authorList>
    </citation>
    <scope>NUCLEOTIDE SEQUENCE [LARGE SCALE GENOMIC DNA]</scope>
    <source>
        <strain evidence="2 3">SB-73</strain>
    </source>
</reference>
<comment type="caution">
    <text evidence="2">The sequence shown here is derived from an EMBL/GenBank/DDBJ whole genome shotgun (WGS) entry which is preliminary data.</text>
</comment>
<accession>A0AAV5RPI0</accession>
<feature type="region of interest" description="Disordered" evidence="1">
    <location>
        <begin position="177"/>
        <end position="236"/>
    </location>
</feature>
<feature type="compositionally biased region" description="Basic residues" evidence="1">
    <location>
        <begin position="222"/>
        <end position="236"/>
    </location>
</feature>
<evidence type="ECO:0000256" key="1">
    <source>
        <dbReference type="SAM" id="MobiDB-lite"/>
    </source>
</evidence>
<name>A0AAV5RPI0_STABA</name>
<proteinExistence type="predicted"/>
<dbReference type="GO" id="GO:0070449">
    <property type="term" value="C:elongin complex"/>
    <property type="evidence" value="ECO:0007669"/>
    <property type="project" value="InterPro"/>
</dbReference>
<dbReference type="AlphaFoldDB" id="A0AAV5RPI0"/>
<dbReference type="InterPro" id="IPR051870">
    <property type="entry name" value="Elongin-A_domain"/>
</dbReference>